<keyword evidence="1" id="KW-1133">Transmembrane helix</keyword>
<gene>
    <name evidence="2" type="ORF">GCK72_002765</name>
</gene>
<reference evidence="2 3" key="1">
    <citation type="submission" date="2019-12" db="EMBL/GenBank/DDBJ databases">
        <title>Chromosome-level assembly of the Caenorhabditis remanei genome.</title>
        <authorList>
            <person name="Teterina A.A."/>
            <person name="Willis J.H."/>
            <person name="Phillips P.C."/>
        </authorList>
    </citation>
    <scope>NUCLEOTIDE SEQUENCE [LARGE SCALE GENOMIC DNA]</scope>
    <source>
        <strain evidence="2 3">PX506</strain>
        <tissue evidence="2">Whole organism</tissue>
    </source>
</reference>
<comment type="caution">
    <text evidence="2">The sequence shown here is derived from an EMBL/GenBank/DDBJ whole genome shotgun (WGS) entry which is preliminary data.</text>
</comment>
<feature type="transmembrane region" description="Helical" evidence="1">
    <location>
        <begin position="36"/>
        <end position="58"/>
    </location>
</feature>
<dbReference type="EMBL" id="WUAV01000001">
    <property type="protein sequence ID" value="KAF1770941.1"/>
    <property type="molecule type" value="Genomic_DNA"/>
</dbReference>
<name>A0A6A5HUV6_CAERE</name>
<feature type="transmembrane region" description="Helical" evidence="1">
    <location>
        <begin position="70"/>
        <end position="92"/>
    </location>
</feature>
<organism evidence="2 3">
    <name type="scientific">Caenorhabditis remanei</name>
    <name type="common">Caenorhabditis vulgaris</name>
    <dbReference type="NCBI Taxonomy" id="31234"/>
    <lineage>
        <taxon>Eukaryota</taxon>
        <taxon>Metazoa</taxon>
        <taxon>Ecdysozoa</taxon>
        <taxon>Nematoda</taxon>
        <taxon>Chromadorea</taxon>
        <taxon>Rhabditida</taxon>
        <taxon>Rhabditina</taxon>
        <taxon>Rhabditomorpha</taxon>
        <taxon>Rhabditoidea</taxon>
        <taxon>Rhabditidae</taxon>
        <taxon>Peloderinae</taxon>
        <taxon>Caenorhabditis</taxon>
    </lineage>
</organism>
<feature type="transmembrane region" description="Helical" evidence="1">
    <location>
        <begin position="104"/>
        <end position="131"/>
    </location>
</feature>
<feature type="transmembrane region" description="Helical" evidence="1">
    <location>
        <begin position="151"/>
        <end position="174"/>
    </location>
</feature>
<evidence type="ECO:0000313" key="3">
    <source>
        <dbReference type="Proteomes" id="UP000483820"/>
    </source>
</evidence>
<proteinExistence type="predicted"/>
<evidence type="ECO:0000313" key="2">
    <source>
        <dbReference type="EMBL" id="KAF1770941.1"/>
    </source>
</evidence>
<evidence type="ECO:0000256" key="1">
    <source>
        <dbReference type="SAM" id="Phobius"/>
    </source>
</evidence>
<dbReference type="CTD" id="9810523"/>
<accession>A0A6A5HUV6</accession>
<dbReference type="RefSeq" id="XP_053592232.1">
    <property type="nucleotide sequence ID" value="XM_053723587.1"/>
</dbReference>
<dbReference type="Proteomes" id="UP000483820">
    <property type="component" value="Chromosome I"/>
</dbReference>
<dbReference type="AlphaFoldDB" id="A0A6A5HUV6"/>
<dbReference type="GeneID" id="9810523"/>
<keyword evidence="1" id="KW-0812">Transmembrane</keyword>
<protein>
    <submittedName>
        <fullName evidence="2">Uncharacterized protein</fullName>
    </submittedName>
</protein>
<dbReference type="KEGG" id="crq:GCK72_002765"/>
<keyword evidence="1" id="KW-0472">Membrane</keyword>
<sequence>MGHDKISPLPPNFVFSPHDKFYYAPATCNSMHYTTAAYISAFIEFIVMGTGAVCFYVMSHKTDTIEVWMFYIQAFIVVLSVLSSILMMIGLWKEKPNLFISKFAFIWIEITFLLFWAGISVLCMSIGIDFTRAAFGHFGKVLQIEKDYGPIWPFNVSVVSFFTAAIAIWTRIIVQGAYDYLLDKDYFADKLNVELRESSKTR</sequence>